<name>A0AC34QWY2_9BILA</name>
<proteinExistence type="predicted"/>
<evidence type="ECO:0000313" key="1">
    <source>
        <dbReference type="Proteomes" id="UP000887576"/>
    </source>
</evidence>
<dbReference type="WBParaSite" id="JU765_v2.g2006.t1">
    <property type="protein sequence ID" value="JU765_v2.g2006.t1"/>
    <property type="gene ID" value="JU765_v2.g2006"/>
</dbReference>
<organism evidence="1 2">
    <name type="scientific">Panagrolaimus sp. JU765</name>
    <dbReference type="NCBI Taxonomy" id="591449"/>
    <lineage>
        <taxon>Eukaryota</taxon>
        <taxon>Metazoa</taxon>
        <taxon>Ecdysozoa</taxon>
        <taxon>Nematoda</taxon>
        <taxon>Chromadorea</taxon>
        <taxon>Rhabditida</taxon>
        <taxon>Tylenchina</taxon>
        <taxon>Panagrolaimomorpha</taxon>
        <taxon>Panagrolaimoidea</taxon>
        <taxon>Panagrolaimidae</taxon>
        <taxon>Panagrolaimus</taxon>
    </lineage>
</organism>
<accession>A0AC34QWY2</accession>
<dbReference type="Proteomes" id="UP000887576">
    <property type="component" value="Unplaced"/>
</dbReference>
<protein>
    <submittedName>
        <fullName evidence="2">Adenylate kinase</fullName>
    </submittedName>
</protein>
<sequence>MAPLVKEKVETTPKETPKFGDSDLQRGIRAIFLGPPGSGKGTQASNFATKYCACHLSTGDLLRAEIQAGSDLGKRIESTIKEGALVSDDTVCELINVNLDKPECKKGFLLDGFPRTTIQAEKLDNLLEKRKTPLDTVIEFSIEDSLLVRRITGRLFHIPSGRSYHEEFNPPKKTMIDDITGEPLTRRPDDNPESLKKRLDAYHKQTSPLVQYYSKRGLHTKIDAAKPLAEVTQKIDEIFTKFTKNKERVFHL</sequence>
<evidence type="ECO:0000313" key="2">
    <source>
        <dbReference type="WBParaSite" id="JU765_v2.g2006.t1"/>
    </source>
</evidence>
<reference evidence="2" key="1">
    <citation type="submission" date="2022-11" db="UniProtKB">
        <authorList>
            <consortium name="WormBaseParasite"/>
        </authorList>
    </citation>
    <scope>IDENTIFICATION</scope>
</reference>